<dbReference type="InterPro" id="IPR017850">
    <property type="entry name" value="Alkaline_phosphatase_core_sf"/>
</dbReference>
<keyword evidence="2" id="KW-1185">Reference proteome</keyword>
<evidence type="ECO:0000313" key="2">
    <source>
        <dbReference type="Proteomes" id="UP001201812"/>
    </source>
</evidence>
<dbReference type="SUPFAM" id="SSF53649">
    <property type="entry name" value="Alkaline phosphatase-like"/>
    <property type="match status" value="3"/>
</dbReference>
<protein>
    <submittedName>
        <fullName evidence="1">Sulfatase domain-containing protein</fullName>
    </submittedName>
</protein>
<dbReference type="AlphaFoldDB" id="A0AAD4R396"/>
<dbReference type="PANTHER" id="PTHR10974:SF75">
    <property type="entry name" value="SULFATASE DOMAIN-CONTAINING PROTEIN"/>
    <property type="match status" value="1"/>
</dbReference>
<accession>A0AAD4R396</accession>
<name>A0AAD4R396_9BILA</name>
<dbReference type="Gene3D" id="3.40.720.10">
    <property type="entry name" value="Alkaline Phosphatase, subunit A"/>
    <property type="match status" value="3"/>
</dbReference>
<evidence type="ECO:0000313" key="1">
    <source>
        <dbReference type="EMBL" id="KAI1706679.1"/>
    </source>
</evidence>
<dbReference type="InterPro" id="IPR004245">
    <property type="entry name" value="DUF229"/>
</dbReference>
<dbReference type="GO" id="GO:0005615">
    <property type="term" value="C:extracellular space"/>
    <property type="evidence" value="ECO:0007669"/>
    <property type="project" value="TreeGrafter"/>
</dbReference>
<organism evidence="1 2">
    <name type="scientific">Ditylenchus destructor</name>
    <dbReference type="NCBI Taxonomy" id="166010"/>
    <lineage>
        <taxon>Eukaryota</taxon>
        <taxon>Metazoa</taxon>
        <taxon>Ecdysozoa</taxon>
        <taxon>Nematoda</taxon>
        <taxon>Chromadorea</taxon>
        <taxon>Rhabditida</taxon>
        <taxon>Tylenchina</taxon>
        <taxon>Tylenchomorpha</taxon>
        <taxon>Sphaerularioidea</taxon>
        <taxon>Anguinidae</taxon>
        <taxon>Anguininae</taxon>
        <taxon>Ditylenchus</taxon>
    </lineage>
</organism>
<gene>
    <name evidence="1" type="ORF">DdX_12889</name>
</gene>
<reference evidence="1" key="1">
    <citation type="submission" date="2022-01" db="EMBL/GenBank/DDBJ databases">
        <title>Genome Sequence Resource for Two Populations of Ditylenchus destructor, the Migratory Endoparasitic Phytonematode.</title>
        <authorList>
            <person name="Zhang H."/>
            <person name="Lin R."/>
            <person name="Xie B."/>
        </authorList>
    </citation>
    <scope>NUCLEOTIDE SEQUENCE</scope>
    <source>
        <strain evidence="1">BazhouSP</strain>
    </source>
</reference>
<dbReference type="PANTHER" id="PTHR10974">
    <property type="entry name" value="FI08016P-RELATED"/>
    <property type="match status" value="1"/>
</dbReference>
<sequence length="591" mass="68342">MPNAFAFLMGKQSEDMPASPINNETIKADVGFDFSSRCHVPLDNETSSIVHQFRELGYKTMWAEDWAISTYNWPTCIGYSKPPADHNFKPFTLRTDFWSENSAFGWPHKNAEYYFTSYQQDHCREYYQVLLDYLEQFLRFYDDVEQKLSLTWIVDLNHHNLNSFYRADALLYSTFRKLKRKLENSFLFVMSDHGIRFGPHRNTEVGALEDNNPALFIALPKALRRNVKLNEIMNENARHLISHHDLYATLLSIAKLENSFLFVMSDHGIRFGPHRNTEVGALEDNNPALFIALPKALRRNVKLNEIMNENARHLISHHDLYATLLSIAKLENSFLFVMSDHGIRFGPHRNTEVGALEDNNPALFIALPKALRRNVKLNEIMNENARHLISHHDLYATLLSIAKNGHEWNDSDWDSEWPKPDQLTKLPNMHGSSLFHYPMKQPRDCATLRIPFDYCQCPGKYIKVTKEDDLKVRLALKSLEKLNGDIKSRGFSDKCEELQLDKDATIKLMELVDANYLMKTADDSARTSVRHFKIVFQATPGGGLFSIKIRKLQEEKVEFTADQFERLNKHGDQSKCAQQDAIVMQLCFCKS</sequence>
<proteinExistence type="predicted"/>
<dbReference type="Pfam" id="PF02995">
    <property type="entry name" value="DUF229"/>
    <property type="match status" value="2"/>
</dbReference>
<dbReference type="EMBL" id="JAKKPZ010000046">
    <property type="protein sequence ID" value="KAI1706679.1"/>
    <property type="molecule type" value="Genomic_DNA"/>
</dbReference>
<comment type="caution">
    <text evidence="1">The sequence shown here is derived from an EMBL/GenBank/DDBJ whole genome shotgun (WGS) entry which is preliminary data.</text>
</comment>
<dbReference type="Proteomes" id="UP001201812">
    <property type="component" value="Unassembled WGS sequence"/>
</dbReference>